<dbReference type="RefSeq" id="WP_163346170.1">
    <property type="nucleotide sequence ID" value="NZ_CP048409.1"/>
</dbReference>
<evidence type="ECO:0000313" key="1">
    <source>
        <dbReference type="EMBL" id="QIA08249.1"/>
    </source>
</evidence>
<sequence length="324" mass="37851">MRLSKSAKIYIACKPQAATGGPELLHQLVAKLNQSGLNARMFYLKKMDDPIHSNYKKYVNEYVFEIEDHSDNVLIVPETRTFELNKYKSIQKIIWWQSVDNYYASRNRFKNRLLAALGLRKAFNVENPKDNIAITDHLVQSKYAELHLNKYGIGNWNYLTDYIREDFITKSNKLSITEKENIVLYNPRKGKKFTQKIIDTHPEIKWVPLKNLTPAEVADRIASAKVYIDFGNHPGRDRFPREAAVLYNCVITGRRGAAKNGIDIPIDNEFKFEDDVQLIKQIGNKIKECIENYEVKVKQFESYRTLIKNQEENFEEEIRAFFSK</sequence>
<dbReference type="KEGG" id="drc:G0Q07_11225"/>
<proteinExistence type="predicted"/>
<evidence type="ECO:0000313" key="2">
    <source>
        <dbReference type="Proteomes" id="UP000474630"/>
    </source>
</evidence>
<protein>
    <recommendedName>
        <fullName evidence="3">Glycosyltransferase family 1 protein</fullName>
    </recommendedName>
</protein>
<reference evidence="1 2" key="1">
    <citation type="submission" date="2020-02" db="EMBL/GenBank/DDBJ databases">
        <title>Genome sequencing for Draconibacterium sp. strain M1.</title>
        <authorList>
            <person name="Park S.-J."/>
        </authorList>
    </citation>
    <scope>NUCLEOTIDE SEQUENCE [LARGE SCALE GENOMIC DNA]</scope>
    <source>
        <strain evidence="1 2">M1</strain>
    </source>
</reference>
<name>A0A6C0RDQ5_9BACT</name>
<organism evidence="1 2">
    <name type="scientific">Draconibacterium halophilum</name>
    <dbReference type="NCBI Taxonomy" id="2706887"/>
    <lineage>
        <taxon>Bacteria</taxon>
        <taxon>Pseudomonadati</taxon>
        <taxon>Bacteroidota</taxon>
        <taxon>Bacteroidia</taxon>
        <taxon>Marinilabiliales</taxon>
        <taxon>Prolixibacteraceae</taxon>
        <taxon>Draconibacterium</taxon>
    </lineage>
</organism>
<dbReference type="AlphaFoldDB" id="A0A6C0RDQ5"/>
<gene>
    <name evidence="1" type="ORF">G0Q07_11225</name>
</gene>
<dbReference type="EMBL" id="CP048409">
    <property type="protein sequence ID" value="QIA08249.1"/>
    <property type="molecule type" value="Genomic_DNA"/>
</dbReference>
<dbReference type="Proteomes" id="UP000474630">
    <property type="component" value="Chromosome"/>
</dbReference>
<accession>A0A6C0RDQ5</accession>
<keyword evidence="2" id="KW-1185">Reference proteome</keyword>
<evidence type="ECO:0008006" key="3">
    <source>
        <dbReference type="Google" id="ProtNLM"/>
    </source>
</evidence>